<protein>
    <submittedName>
        <fullName evidence="2">Uncharacterized protein</fullName>
    </submittedName>
</protein>
<sequence length="39" mass="4149">MGAEAGEAIVRLPPAQARPEPEAFGSSFDLQGGVRPRWP</sequence>
<dbReference type="KEGG" id="mtun:MTUNDRAET4_2226"/>
<organism evidence="2 3">
    <name type="scientific">Methylocella tundrae</name>
    <dbReference type="NCBI Taxonomy" id="227605"/>
    <lineage>
        <taxon>Bacteria</taxon>
        <taxon>Pseudomonadati</taxon>
        <taxon>Pseudomonadota</taxon>
        <taxon>Alphaproteobacteria</taxon>
        <taxon>Hyphomicrobiales</taxon>
        <taxon>Beijerinckiaceae</taxon>
        <taxon>Methylocella</taxon>
    </lineage>
</organism>
<evidence type="ECO:0000256" key="1">
    <source>
        <dbReference type="SAM" id="MobiDB-lite"/>
    </source>
</evidence>
<dbReference type="AlphaFoldDB" id="A0A4U8Z1E8"/>
<name>A0A4U8Z1E8_METTU</name>
<gene>
    <name evidence="2" type="ORF">MTUNDRAET4_2226</name>
</gene>
<evidence type="ECO:0000313" key="3">
    <source>
        <dbReference type="Proteomes" id="UP000294360"/>
    </source>
</evidence>
<feature type="region of interest" description="Disordered" evidence="1">
    <location>
        <begin position="1"/>
        <end position="39"/>
    </location>
</feature>
<proteinExistence type="predicted"/>
<dbReference type="Proteomes" id="UP000294360">
    <property type="component" value="Chromosome"/>
</dbReference>
<accession>A0A4U8Z1E8</accession>
<evidence type="ECO:0000313" key="2">
    <source>
        <dbReference type="EMBL" id="VFU09119.1"/>
    </source>
</evidence>
<dbReference type="EMBL" id="LR536450">
    <property type="protein sequence ID" value="VFU09119.1"/>
    <property type="molecule type" value="Genomic_DNA"/>
</dbReference>
<reference evidence="2 3" key="1">
    <citation type="submission" date="2019-03" db="EMBL/GenBank/DDBJ databases">
        <authorList>
            <person name="Kox A.R. M."/>
        </authorList>
    </citation>
    <scope>NUCLEOTIDE SEQUENCE [LARGE SCALE GENOMIC DNA]</scope>
    <source>
        <strain evidence="2">MTUNDRAET4 annotated genome</strain>
    </source>
</reference>